<dbReference type="Pfam" id="PF19305">
    <property type="entry name" value="MmgE_PrpD_C"/>
    <property type="match status" value="1"/>
</dbReference>
<reference evidence="4 5" key="1">
    <citation type="submission" date="2016-10" db="EMBL/GenBank/DDBJ databases">
        <title>Genome sequence of Planktotalea frisia SH6-1.</title>
        <authorList>
            <person name="Poehlein A."/>
            <person name="Bakenhus I."/>
            <person name="Voget S."/>
            <person name="Brinkhoff T."/>
            <person name="Simon M."/>
        </authorList>
    </citation>
    <scope>NUCLEOTIDE SEQUENCE [LARGE SCALE GENOMIC DNA]</scope>
    <source>
        <strain evidence="4 5">SH6-1</strain>
    </source>
</reference>
<protein>
    <submittedName>
        <fullName evidence="4">MmgE/PrpD family protein</fullName>
    </submittedName>
</protein>
<feature type="domain" description="MmgE/PrpD N-terminal" evidence="2">
    <location>
        <begin position="3"/>
        <end position="235"/>
    </location>
</feature>
<dbReference type="Gene3D" id="3.30.1330.120">
    <property type="entry name" value="2-methylcitrate dehydratase PrpD"/>
    <property type="match status" value="1"/>
</dbReference>
<dbReference type="GO" id="GO:0016829">
    <property type="term" value="F:lyase activity"/>
    <property type="evidence" value="ECO:0007669"/>
    <property type="project" value="InterPro"/>
</dbReference>
<dbReference type="SUPFAM" id="SSF103378">
    <property type="entry name" value="2-methylcitrate dehydratase PrpD"/>
    <property type="match status" value="1"/>
</dbReference>
<dbReference type="InterPro" id="IPR042183">
    <property type="entry name" value="MmgE/PrpD_sf_1"/>
</dbReference>
<name>A0A1L9NVF9_9RHOB</name>
<evidence type="ECO:0000256" key="1">
    <source>
        <dbReference type="ARBA" id="ARBA00006174"/>
    </source>
</evidence>
<dbReference type="Gene3D" id="1.10.4100.10">
    <property type="entry name" value="2-methylcitrate dehydratase PrpD"/>
    <property type="match status" value="1"/>
</dbReference>
<evidence type="ECO:0000259" key="2">
    <source>
        <dbReference type="Pfam" id="PF03972"/>
    </source>
</evidence>
<comment type="similarity">
    <text evidence="1">Belongs to the PrpD family.</text>
</comment>
<dbReference type="EMBL" id="MLCB01000150">
    <property type="protein sequence ID" value="OJI93267.1"/>
    <property type="molecule type" value="Genomic_DNA"/>
</dbReference>
<dbReference type="InterPro" id="IPR042188">
    <property type="entry name" value="MmgE/PrpD_sf_2"/>
</dbReference>
<dbReference type="Pfam" id="PF03972">
    <property type="entry name" value="MmgE_PrpD_N"/>
    <property type="match status" value="1"/>
</dbReference>
<dbReference type="InterPro" id="IPR005656">
    <property type="entry name" value="MmgE_PrpD"/>
</dbReference>
<dbReference type="OrthoDB" id="9795089at2"/>
<organism evidence="4 5">
    <name type="scientific">Planktotalea frisia</name>
    <dbReference type="NCBI Taxonomy" id="696762"/>
    <lineage>
        <taxon>Bacteria</taxon>
        <taxon>Pseudomonadati</taxon>
        <taxon>Pseudomonadota</taxon>
        <taxon>Alphaproteobacteria</taxon>
        <taxon>Rhodobacterales</taxon>
        <taxon>Paracoccaceae</taxon>
        <taxon>Planktotalea</taxon>
    </lineage>
</organism>
<comment type="caution">
    <text evidence="4">The sequence shown here is derived from an EMBL/GenBank/DDBJ whole genome shotgun (WGS) entry which is preliminary data.</text>
</comment>
<evidence type="ECO:0000313" key="4">
    <source>
        <dbReference type="EMBL" id="OJI93267.1"/>
    </source>
</evidence>
<feature type="domain" description="MmgE/PrpD C-terminal" evidence="3">
    <location>
        <begin position="263"/>
        <end position="426"/>
    </location>
</feature>
<keyword evidence="5" id="KW-1185">Reference proteome</keyword>
<evidence type="ECO:0000313" key="5">
    <source>
        <dbReference type="Proteomes" id="UP000184514"/>
    </source>
</evidence>
<dbReference type="STRING" id="696762.PFRI_25260"/>
<proteinExistence type="inferred from homology"/>
<evidence type="ECO:0000259" key="3">
    <source>
        <dbReference type="Pfam" id="PF19305"/>
    </source>
</evidence>
<gene>
    <name evidence="4" type="ORF">PFRI_25260</name>
</gene>
<accession>A0A1L9NVF9</accession>
<dbReference type="InterPro" id="IPR045337">
    <property type="entry name" value="MmgE_PrpD_C"/>
</dbReference>
<dbReference type="PANTHER" id="PTHR16943">
    <property type="entry name" value="2-METHYLCITRATE DEHYDRATASE-RELATED"/>
    <property type="match status" value="1"/>
</dbReference>
<dbReference type="PANTHER" id="PTHR16943:SF8">
    <property type="entry name" value="2-METHYLCITRATE DEHYDRATASE"/>
    <property type="match status" value="1"/>
</dbReference>
<dbReference type="InterPro" id="IPR045336">
    <property type="entry name" value="MmgE_PrpD_N"/>
</dbReference>
<dbReference type="Proteomes" id="UP000184514">
    <property type="component" value="Unassembled WGS sequence"/>
</dbReference>
<dbReference type="RefSeq" id="WP_072631065.1">
    <property type="nucleotide sequence ID" value="NZ_MLCB01000150.1"/>
</dbReference>
<dbReference type="AlphaFoldDB" id="A0A1L9NVF9"/>
<dbReference type="InterPro" id="IPR036148">
    <property type="entry name" value="MmgE/PrpD_sf"/>
</dbReference>
<sequence>MTQDFATFATNLAFDDLPEDMIKLLRRSFLDTLGVAAIGSQTEMSHIARRGALALFGAGTAGGSRVLMDGRSLSPAGAAMAGAFMIDSIDAHDGTTPNKGHAGSAIFPALLAVADSLRQNGRQITGQDFAIWLALAYEISYRAGQVQHATCPDYHTSGAWTAVGVAAVVARMIGCDAEQIRHAAGIGEYHGPRSQMMRCIDFPTMLRDGVGWGAPSGVTAAYLAREGFTGAPALTCDSKEAAPFWDDLGIRWLTLEHTHYKLYPCCRWAHSSIDGAQKLMTDNALHHSDIAKIEIRTFHYATRLAGYEPKTLDEFSYSIAFPVAAMIARGKIGPDELTPETLNDANILRISRATTLIDDDDMTARSIEKRWAAVTLETLDGRRFEGPPMTPRGDVDQPASDQEISEKFHLFADSILGGIRANRLENLCNHFDLLDAPEFAEFLDLILSAPTT</sequence>